<comment type="caution">
    <text evidence="1">The sequence shown here is derived from an EMBL/GenBank/DDBJ whole genome shotgun (WGS) entry which is preliminary data.</text>
</comment>
<protein>
    <recommendedName>
        <fullName evidence="2">Cytotoxin</fullName>
    </recommendedName>
</protein>
<dbReference type="Gene3D" id="3.30.2310.20">
    <property type="entry name" value="RelE-like"/>
    <property type="match status" value="1"/>
</dbReference>
<evidence type="ECO:0000313" key="1">
    <source>
        <dbReference type="EMBL" id="GAI29742.1"/>
    </source>
</evidence>
<accession>X1MDL8</accession>
<dbReference type="SUPFAM" id="SSF143011">
    <property type="entry name" value="RelE-like"/>
    <property type="match status" value="1"/>
</dbReference>
<gene>
    <name evidence="1" type="ORF">S06H3_34409</name>
</gene>
<name>X1MDL8_9ZZZZ</name>
<dbReference type="EMBL" id="BARV01020654">
    <property type="protein sequence ID" value="GAI29742.1"/>
    <property type="molecule type" value="Genomic_DNA"/>
</dbReference>
<dbReference type="AlphaFoldDB" id="X1MDL8"/>
<reference evidence="1" key="1">
    <citation type="journal article" date="2014" name="Front. Microbiol.">
        <title>High frequency of phylogenetically diverse reductive dehalogenase-homologous genes in deep subseafloor sedimentary metagenomes.</title>
        <authorList>
            <person name="Kawai M."/>
            <person name="Futagami T."/>
            <person name="Toyoda A."/>
            <person name="Takaki Y."/>
            <person name="Nishi S."/>
            <person name="Hori S."/>
            <person name="Arai W."/>
            <person name="Tsubouchi T."/>
            <person name="Morono Y."/>
            <person name="Uchiyama I."/>
            <person name="Ito T."/>
            <person name="Fujiyama A."/>
            <person name="Inagaki F."/>
            <person name="Takami H."/>
        </authorList>
    </citation>
    <scope>NUCLEOTIDE SEQUENCE</scope>
    <source>
        <strain evidence="1">Expedition CK06-06</strain>
    </source>
</reference>
<sequence length="80" mass="9460">ERFKKDYKLFLGDIKKTVLAKLKVLSENPYHPSLRTKKIKGKEDIFETSINMSIRITWNYHEGKIFLRAIGEHDKTIKNP</sequence>
<feature type="non-terminal residue" evidence="1">
    <location>
        <position position="1"/>
    </location>
</feature>
<evidence type="ECO:0008006" key="2">
    <source>
        <dbReference type="Google" id="ProtNLM"/>
    </source>
</evidence>
<proteinExistence type="predicted"/>
<dbReference type="InterPro" id="IPR035093">
    <property type="entry name" value="RelE/ParE_toxin_dom_sf"/>
</dbReference>
<organism evidence="1">
    <name type="scientific">marine sediment metagenome</name>
    <dbReference type="NCBI Taxonomy" id="412755"/>
    <lineage>
        <taxon>unclassified sequences</taxon>
        <taxon>metagenomes</taxon>
        <taxon>ecological metagenomes</taxon>
    </lineage>
</organism>